<keyword evidence="2" id="KW-1185">Reference proteome</keyword>
<dbReference type="EMBL" id="JACHLL010000003">
    <property type="protein sequence ID" value="MBB6341673.1"/>
    <property type="molecule type" value="Genomic_DNA"/>
</dbReference>
<dbReference type="AlphaFoldDB" id="A0A7X0ERY0"/>
<dbReference type="Proteomes" id="UP000557193">
    <property type="component" value="Unassembled WGS sequence"/>
</dbReference>
<proteinExistence type="predicted"/>
<dbReference type="GO" id="GO:0000166">
    <property type="term" value="F:nucleotide binding"/>
    <property type="evidence" value="ECO:0007669"/>
    <property type="project" value="InterPro"/>
</dbReference>
<dbReference type="GO" id="GO:0008253">
    <property type="term" value="F:5'-nucleotidase activity"/>
    <property type="evidence" value="ECO:0007669"/>
    <property type="project" value="UniProtKB-EC"/>
</dbReference>
<evidence type="ECO:0000313" key="1">
    <source>
        <dbReference type="EMBL" id="MBB6341673.1"/>
    </source>
</evidence>
<dbReference type="EC" id="3.1.3.5" evidence="1"/>
<dbReference type="PANTHER" id="PTHR31367:SF5">
    <property type="entry name" value="CYTOSOLIC 5'-NUCLEOTIDASE 1A"/>
    <property type="match status" value="1"/>
</dbReference>
<gene>
    <name evidence="1" type="ORF">HNP49_001841</name>
</gene>
<name>A0A7X0ERY0_9PSED</name>
<dbReference type="GO" id="GO:0009117">
    <property type="term" value="P:nucleotide metabolic process"/>
    <property type="evidence" value="ECO:0007669"/>
    <property type="project" value="InterPro"/>
</dbReference>
<reference evidence="1 2" key="1">
    <citation type="submission" date="2020-08" db="EMBL/GenBank/DDBJ databases">
        <title>Functional genomics of gut bacteria from endangered species of beetles.</title>
        <authorList>
            <person name="Carlos-Shanley C."/>
        </authorList>
    </citation>
    <scope>NUCLEOTIDE SEQUENCE [LARGE SCALE GENOMIC DNA]</scope>
    <source>
        <strain evidence="1 2">S00202</strain>
    </source>
</reference>
<dbReference type="GO" id="GO:0005737">
    <property type="term" value="C:cytoplasm"/>
    <property type="evidence" value="ECO:0007669"/>
    <property type="project" value="InterPro"/>
</dbReference>
<organism evidence="1 2">
    <name type="scientific">Pseudomonas fluvialis</name>
    <dbReference type="NCBI Taxonomy" id="1793966"/>
    <lineage>
        <taxon>Bacteria</taxon>
        <taxon>Pseudomonadati</taxon>
        <taxon>Pseudomonadota</taxon>
        <taxon>Gammaproteobacteria</taxon>
        <taxon>Pseudomonadales</taxon>
        <taxon>Pseudomonadaceae</taxon>
        <taxon>Pseudomonas</taxon>
    </lineage>
</organism>
<dbReference type="PANTHER" id="PTHR31367">
    <property type="entry name" value="CYTOSOLIC 5'-NUCLEOTIDASE 1 FAMILY MEMBER"/>
    <property type="match status" value="1"/>
</dbReference>
<dbReference type="GO" id="GO:0000287">
    <property type="term" value="F:magnesium ion binding"/>
    <property type="evidence" value="ECO:0007669"/>
    <property type="project" value="InterPro"/>
</dbReference>
<accession>A0A7X0ERY0</accession>
<dbReference type="Pfam" id="PF06189">
    <property type="entry name" value="5-nucleotidase"/>
    <property type="match status" value="1"/>
</dbReference>
<sequence>MAKGLGDKLVVAISSSALFDLSASHRVYETEGIEAYRQYQIEHEDECLQPGEAFPLVQKLLALNPPSGEARTEVILVSRNSADTGLRAFNSIQQHGLPISRAAFVGGRSPYPYLAAFGCHLFLSTHAEDVRNALAAGFAAATILSGGSRRADSGELRIAFDGDAVLFSDESERVYQQSGLDAFQRSERQAAHQPLAGGPFKPFLAALNRLQQAFPIEACPIRTALVTARSAPAHERVIRTLRDWDIRLDESLFLGGLDKSGFLEAFAADVFFDDQLGHCEKARGVVPTGHVPHGISNSEQG</sequence>
<keyword evidence="1" id="KW-0378">Hydrolase</keyword>
<evidence type="ECO:0000313" key="2">
    <source>
        <dbReference type="Proteomes" id="UP000557193"/>
    </source>
</evidence>
<dbReference type="RefSeq" id="WP_184682615.1">
    <property type="nucleotide sequence ID" value="NZ_JACHLL010000003.1"/>
</dbReference>
<protein>
    <submittedName>
        <fullName evidence="1">5'-nucleotidase</fullName>
        <ecNumber evidence="1">3.1.3.5</ecNumber>
    </submittedName>
</protein>
<dbReference type="InterPro" id="IPR010394">
    <property type="entry name" value="5-nucleotidase"/>
</dbReference>
<comment type="caution">
    <text evidence="1">The sequence shown here is derived from an EMBL/GenBank/DDBJ whole genome shotgun (WGS) entry which is preliminary data.</text>
</comment>